<organism evidence="1 2">
    <name type="scientific">Symbiodinium natans</name>
    <dbReference type="NCBI Taxonomy" id="878477"/>
    <lineage>
        <taxon>Eukaryota</taxon>
        <taxon>Sar</taxon>
        <taxon>Alveolata</taxon>
        <taxon>Dinophyceae</taxon>
        <taxon>Suessiales</taxon>
        <taxon>Symbiodiniaceae</taxon>
        <taxon>Symbiodinium</taxon>
    </lineage>
</organism>
<dbReference type="Proteomes" id="UP000604046">
    <property type="component" value="Unassembled WGS sequence"/>
</dbReference>
<protein>
    <submittedName>
        <fullName evidence="1">ATG26 protein</fullName>
    </submittedName>
</protein>
<evidence type="ECO:0000313" key="1">
    <source>
        <dbReference type="EMBL" id="CAE7437843.1"/>
    </source>
</evidence>
<sequence length="456" mass="50316">MVVTDLSASRIRFDVFDTADALASAVPWASADIAPADLARKAQWSLLLSHTDSTEAVYGATPNGAAPADVRLPAFLHLVVTRDGETPKESPSASSAAADSRAEGRKKVMLITRGTRGDVQPFVALARGLALHCNCEAMVVTELRWKDFVKKNGLGADEGGDLPRRIRFRPSGGDTTLKVQSRGARFAMTFGQHSDTLQALMLSRSEVEFFSSEGCCYYWAKKERPDFIVFGFTLTHIAMIISESLEIPIVGFTLQPTREIERREWNVRMLGDALEPLAAAVNGVEFQAFLQQAMERIPSPNTLNSLRISRGLLPCPADIDTEDRQTAELLRQNICKVVPISSELLPDQAVDGMKLTDFIFLHENPTQGAKELLREVEQFIEKNKKAGKAVVAMTFSSMPVGKRKMLQIAAELVRQEVACIVLAAGQPEAAKACCGMFYQNTFRMQQYSNRIVRMRT</sequence>
<reference evidence="1" key="1">
    <citation type="submission" date="2021-02" db="EMBL/GenBank/DDBJ databases">
        <authorList>
            <person name="Dougan E. K."/>
            <person name="Rhodes N."/>
            <person name="Thang M."/>
            <person name="Chan C."/>
        </authorList>
    </citation>
    <scope>NUCLEOTIDE SEQUENCE</scope>
</reference>
<proteinExistence type="predicted"/>
<name>A0A812REN6_9DINO</name>
<dbReference type="OrthoDB" id="415978at2759"/>
<dbReference type="AlphaFoldDB" id="A0A812REN6"/>
<dbReference type="InterPro" id="IPR050426">
    <property type="entry name" value="Glycosyltransferase_28"/>
</dbReference>
<evidence type="ECO:0000313" key="2">
    <source>
        <dbReference type="Proteomes" id="UP000604046"/>
    </source>
</evidence>
<accession>A0A812REN6</accession>
<dbReference type="EMBL" id="CAJNDS010002335">
    <property type="protein sequence ID" value="CAE7437843.1"/>
    <property type="molecule type" value="Genomic_DNA"/>
</dbReference>
<comment type="caution">
    <text evidence="1">The sequence shown here is derived from an EMBL/GenBank/DDBJ whole genome shotgun (WGS) entry which is preliminary data.</text>
</comment>
<gene>
    <name evidence="1" type="primary">ATG26</name>
    <name evidence="1" type="ORF">SNAT2548_LOCUS23795</name>
</gene>
<dbReference type="PANTHER" id="PTHR48050">
    <property type="entry name" value="STEROL 3-BETA-GLUCOSYLTRANSFERASE"/>
    <property type="match status" value="1"/>
</dbReference>
<keyword evidence="2" id="KW-1185">Reference proteome</keyword>
<dbReference type="SUPFAM" id="SSF53756">
    <property type="entry name" value="UDP-Glycosyltransferase/glycogen phosphorylase"/>
    <property type="match status" value="1"/>
</dbReference>
<dbReference type="PANTHER" id="PTHR48050:SF13">
    <property type="entry name" value="STEROL 3-BETA-GLUCOSYLTRANSFERASE UGT80A2"/>
    <property type="match status" value="1"/>
</dbReference>
<dbReference type="Gene3D" id="3.40.50.2000">
    <property type="entry name" value="Glycogen Phosphorylase B"/>
    <property type="match status" value="2"/>
</dbReference>